<dbReference type="PROSITE" id="PS50929">
    <property type="entry name" value="ABC_TM1F"/>
    <property type="match status" value="1"/>
</dbReference>
<name>A0A507CIL5_9FUNG</name>
<evidence type="ECO:0000256" key="6">
    <source>
        <dbReference type="ARBA" id="ARBA00022989"/>
    </source>
</evidence>
<protein>
    <submittedName>
        <fullName evidence="13">Uncharacterized protein</fullName>
    </submittedName>
</protein>
<dbReference type="GeneID" id="42001685"/>
<dbReference type="InterPro" id="IPR039421">
    <property type="entry name" value="Type_1_exporter"/>
</dbReference>
<dbReference type="InterPro" id="IPR017871">
    <property type="entry name" value="ABC_transporter-like_CS"/>
</dbReference>
<dbReference type="Pfam" id="PF00664">
    <property type="entry name" value="ABC_membrane"/>
    <property type="match status" value="1"/>
</dbReference>
<gene>
    <name evidence="13" type="ORF">SmJEL517_g00459</name>
</gene>
<evidence type="ECO:0000256" key="2">
    <source>
        <dbReference type="ARBA" id="ARBA00022448"/>
    </source>
</evidence>
<keyword evidence="7 10" id="KW-0472">Membrane</keyword>
<feature type="compositionally biased region" description="Basic and acidic residues" evidence="9">
    <location>
        <begin position="915"/>
        <end position="929"/>
    </location>
</feature>
<keyword evidence="6 10" id="KW-1133">Transmembrane helix</keyword>
<evidence type="ECO:0000256" key="10">
    <source>
        <dbReference type="SAM" id="Phobius"/>
    </source>
</evidence>
<dbReference type="InterPro" id="IPR036640">
    <property type="entry name" value="ABC1_TM_sf"/>
</dbReference>
<dbReference type="InterPro" id="IPR011527">
    <property type="entry name" value="ABC1_TM_dom"/>
</dbReference>
<feature type="transmembrane region" description="Helical" evidence="10">
    <location>
        <begin position="129"/>
        <end position="151"/>
    </location>
</feature>
<dbReference type="RefSeq" id="XP_031027476.1">
    <property type="nucleotide sequence ID" value="XM_031166388.1"/>
</dbReference>
<dbReference type="Proteomes" id="UP000319731">
    <property type="component" value="Unassembled WGS sequence"/>
</dbReference>
<feature type="transmembrane region" description="Helical" evidence="10">
    <location>
        <begin position="85"/>
        <end position="109"/>
    </location>
</feature>
<evidence type="ECO:0000259" key="12">
    <source>
        <dbReference type="PROSITE" id="PS50929"/>
    </source>
</evidence>
<feature type="transmembrane region" description="Helical" evidence="10">
    <location>
        <begin position="205"/>
        <end position="222"/>
    </location>
</feature>
<evidence type="ECO:0000313" key="13">
    <source>
        <dbReference type="EMBL" id="TPX37565.1"/>
    </source>
</evidence>
<dbReference type="GO" id="GO:0005774">
    <property type="term" value="C:vacuolar membrane"/>
    <property type="evidence" value="ECO:0007669"/>
    <property type="project" value="TreeGrafter"/>
</dbReference>
<dbReference type="SUPFAM" id="SSF52540">
    <property type="entry name" value="P-loop containing nucleoside triphosphate hydrolases"/>
    <property type="match status" value="1"/>
</dbReference>
<dbReference type="STRING" id="1806994.A0A507CIL5"/>
<dbReference type="SMART" id="SM00382">
    <property type="entry name" value="AAA"/>
    <property type="match status" value="1"/>
</dbReference>
<dbReference type="GO" id="GO:0016887">
    <property type="term" value="F:ATP hydrolysis activity"/>
    <property type="evidence" value="ECO:0007669"/>
    <property type="project" value="InterPro"/>
</dbReference>
<keyword evidence="2" id="KW-0813">Transport</keyword>
<keyword evidence="5" id="KW-0067">ATP-binding</keyword>
<dbReference type="OrthoDB" id="6500128at2759"/>
<feature type="transmembrane region" description="Helical" evidence="10">
    <location>
        <begin position="461"/>
        <end position="483"/>
    </location>
</feature>
<reference evidence="13 14" key="1">
    <citation type="journal article" date="2019" name="Sci. Rep.">
        <title>Comparative genomics of chytrid fungi reveal insights into the obligate biotrophic and pathogenic lifestyle of Synchytrium endobioticum.</title>
        <authorList>
            <person name="van de Vossenberg B.T.L.H."/>
            <person name="Warris S."/>
            <person name="Nguyen H.D.T."/>
            <person name="van Gent-Pelzer M.P.E."/>
            <person name="Joly D.L."/>
            <person name="van de Geest H.C."/>
            <person name="Bonants P.J.M."/>
            <person name="Smith D.S."/>
            <person name="Levesque C.A."/>
            <person name="van der Lee T.A.J."/>
        </authorList>
    </citation>
    <scope>NUCLEOTIDE SEQUENCE [LARGE SCALE GENOMIC DNA]</scope>
    <source>
        <strain evidence="13 14">JEL517</strain>
    </source>
</reference>
<feature type="transmembrane region" description="Helical" evidence="10">
    <location>
        <begin position="227"/>
        <end position="244"/>
    </location>
</feature>
<dbReference type="PANTHER" id="PTHR24221">
    <property type="entry name" value="ATP-BINDING CASSETTE SUB-FAMILY B"/>
    <property type="match status" value="1"/>
</dbReference>
<dbReference type="Gene3D" id="1.20.1560.10">
    <property type="entry name" value="ABC transporter type 1, transmembrane domain"/>
    <property type="match status" value="1"/>
</dbReference>
<dbReference type="AlphaFoldDB" id="A0A507CIL5"/>
<dbReference type="PANTHER" id="PTHR24221:SF654">
    <property type="entry name" value="ATP-BINDING CASSETTE SUB-FAMILY B MEMBER 6"/>
    <property type="match status" value="1"/>
</dbReference>
<proteinExistence type="inferred from homology"/>
<evidence type="ECO:0000256" key="5">
    <source>
        <dbReference type="ARBA" id="ARBA00022840"/>
    </source>
</evidence>
<evidence type="ECO:0000256" key="9">
    <source>
        <dbReference type="SAM" id="MobiDB-lite"/>
    </source>
</evidence>
<feature type="transmembrane region" description="Helical" evidence="10">
    <location>
        <begin position="12"/>
        <end position="36"/>
    </location>
</feature>
<dbReference type="PROSITE" id="PS00211">
    <property type="entry name" value="ABC_TRANSPORTER_1"/>
    <property type="match status" value="1"/>
</dbReference>
<feature type="transmembrane region" description="Helical" evidence="10">
    <location>
        <begin position="163"/>
        <end position="185"/>
    </location>
</feature>
<organism evidence="13 14">
    <name type="scientific">Synchytrium microbalum</name>
    <dbReference type="NCBI Taxonomy" id="1806994"/>
    <lineage>
        <taxon>Eukaryota</taxon>
        <taxon>Fungi</taxon>
        <taxon>Fungi incertae sedis</taxon>
        <taxon>Chytridiomycota</taxon>
        <taxon>Chytridiomycota incertae sedis</taxon>
        <taxon>Chytridiomycetes</taxon>
        <taxon>Synchytriales</taxon>
        <taxon>Synchytriaceae</taxon>
        <taxon>Synchytrium</taxon>
    </lineage>
</organism>
<dbReference type="InterPro" id="IPR027417">
    <property type="entry name" value="P-loop_NTPase"/>
</dbReference>
<keyword evidence="4" id="KW-0547">Nucleotide-binding</keyword>
<feature type="domain" description="ABC transporter" evidence="11">
    <location>
        <begin position="669"/>
        <end position="904"/>
    </location>
</feature>
<evidence type="ECO:0000259" key="11">
    <source>
        <dbReference type="PROSITE" id="PS50893"/>
    </source>
</evidence>
<comment type="caution">
    <text evidence="13">The sequence shown here is derived from an EMBL/GenBank/DDBJ whole genome shotgun (WGS) entry which is preliminary data.</text>
</comment>
<evidence type="ECO:0000256" key="7">
    <source>
        <dbReference type="ARBA" id="ARBA00023136"/>
    </source>
</evidence>
<dbReference type="EMBL" id="QEAO01000002">
    <property type="protein sequence ID" value="TPX37565.1"/>
    <property type="molecule type" value="Genomic_DNA"/>
</dbReference>
<comment type="similarity">
    <text evidence="8">Belongs to the ABC transporter superfamily. ABCB family. Heavy Metal importer (TC 3.A.1.210) subfamily.</text>
</comment>
<sequence>MTCFYYDPVLKVFSPCALRIFISVVLVVAFLIIVLVRNLTVERVDVVDEQEPLLADQTNYNSNSESNHASSGKEPIVYTPSASSLVSGATSISVLIIVTYLLDMTWILGLYVRVSNHSDQPVTWPTPPWYLVAGAITTLTVWCVHHYYLLYDWKHGSVWSARGRLVPISVSAIVFWIVAFAAGLVELYHDTVYLNHPDRWPEQSGAIGSGLSTIATSFIFAFAARMIMLLGLVIVAAITIALSSNSTQTTSTALNGHANGDAANGLAEEASEAPDSRHTTRSALLGFKPPSTLVEYSKQFLKLIPFLWPQGKDAGLLQLLLCLCSVILVLGRVVNLLVPMQFKHVVDLFGSAATGGAGFILRAQRDGTPIAIQTIEPGLPLYTAWGAIGLFVFLRLLQGGSGLLSCTEDMLFLPVSQFTTRQVMVKVFEHLHSLSMRFHLGRKTGEILRVQERGTSSIGSLIELILFHIVPTLADIAIATIYFTYQFDLIFGAIVLATMCAYITCTVVVTEWRTKYRRLTNLLDNEMEAKAVDSLLNFETVKYFCAESFEVDQYGTAIRAYQKADFVSSATLFLLNSLQNIIINAGLLVGSLLCARRIFVDGTMTVGDFVLYLTYLNQLYEPLNYLGSVYRMIQKNFVDMEKMLDLLHENVEVKDAPGALPLVVNRGEVVFDNVSFAYDPRMPTLKSVSFTIPPGNTVALVGSSGSGKSTILRLLFRFYDVQFGRILIDGQDIRTITQKSLRKSIGVVPQDTVLFNNTIRYNVRYSRQDATDVELEDAAKAAQIHEKIRTSFPDGYETKVGERGLRLSGGEKQRVAIARTILKNPPVIALDEATSSLDSHTERQIEESLHKMSKDRTTLIIAHRLSTIVNADIILVLKDGEIVERGSHATLMQDPNGLYYSLWMKQLDDEISRSKKARRLEEAQDRDGGGDDSVTGDTPGSSLF</sequence>
<evidence type="ECO:0000256" key="4">
    <source>
        <dbReference type="ARBA" id="ARBA00022741"/>
    </source>
</evidence>
<dbReference type="GO" id="GO:0005524">
    <property type="term" value="F:ATP binding"/>
    <property type="evidence" value="ECO:0007669"/>
    <property type="project" value="UniProtKB-KW"/>
</dbReference>
<dbReference type="GO" id="GO:0140359">
    <property type="term" value="F:ABC-type transporter activity"/>
    <property type="evidence" value="ECO:0007669"/>
    <property type="project" value="InterPro"/>
</dbReference>
<evidence type="ECO:0000256" key="3">
    <source>
        <dbReference type="ARBA" id="ARBA00022692"/>
    </source>
</evidence>
<dbReference type="FunFam" id="3.40.50.300:FF:000186">
    <property type="entry name" value="ATP-binding cassette sub-family B member 7, mitochondrial"/>
    <property type="match status" value="1"/>
</dbReference>
<accession>A0A507CIL5</accession>
<feature type="transmembrane region" description="Helical" evidence="10">
    <location>
        <begin position="316"/>
        <end position="338"/>
    </location>
</feature>
<dbReference type="CDD" id="cd03253">
    <property type="entry name" value="ABCC_ATM1_transporter"/>
    <property type="match status" value="1"/>
</dbReference>
<dbReference type="SUPFAM" id="SSF90123">
    <property type="entry name" value="ABC transporter transmembrane region"/>
    <property type="match status" value="1"/>
</dbReference>
<keyword evidence="14" id="KW-1185">Reference proteome</keyword>
<feature type="region of interest" description="Disordered" evidence="9">
    <location>
        <begin position="915"/>
        <end position="944"/>
    </location>
</feature>
<dbReference type="Gene3D" id="3.40.50.300">
    <property type="entry name" value="P-loop containing nucleotide triphosphate hydrolases"/>
    <property type="match status" value="1"/>
</dbReference>
<feature type="transmembrane region" description="Helical" evidence="10">
    <location>
        <begin position="489"/>
        <end position="509"/>
    </location>
</feature>
<dbReference type="InterPro" id="IPR003439">
    <property type="entry name" value="ABC_transporter-like_ATP-bd"/>
</dbReference>
<dbReference type="InterPro" id="IPR003593">
    <property type="entry name" value="AAA+_ATPase"/>
</dbReference>
<dbReference type="CDD" id="cd18581">
    <property type="entry name" value="ABC_6TM_ABCB6"/>
    <property type="match status" value="1"/>
</dbReference>
<evidence type="ECO:0000256" key="8">
    <source>
        <dbReference type="ARBA" id="ARBA00024363"/>
    </source>
</evidence>
<evidence type="ECO:0000313" key="14">
    <source>
        <dbReference type="Proteomes" id="UP000319731"/>
    </source>
</evidence>
<feature type="domain" description="ABC transmembrane type-1" evidence="12">
    <location>
        <begin position="323"/>
        <end position="635"/>
    </location>
</feature>
<feature type="compositionally biased region" description="Low complexity" evidence="9">
    <location>
        <begin position="932"/>
        <end position="944"/>
    </location>
</feature>
<comment type="subcellular location">
    <subcellularLocation>
        <location evidence="1">Membrane</location>
        <topology evidence="1">Multi-pass membrane protein</topology>
    </subcellularLocation>
</comment>
<keyword evidence="3 10" id="KW-0812">Transmembrane</keyword>
<dbReference type="Pfam" id="PF00005">
    <property type="entry name" value="ABC_tran"/>
    <property type="match status" value="1"/>
</dbReference>
<dbReference type="PROSITE" id="PS50893">
    <property type="entry name" value="ABC_TRANSPORTER_2"/>
    <property type="match status" value="1"/>
</dbReference>
<evidence type="ECO:0000256" key="1">
    <source>
        <dbReference type="ARBA" id="ARBA00004141"/>
    </source>
</evidence>